<dbReference type="Pfam" id="PF05050">
    <property type="entry name" value="Methyltransf_21"/>
    <property type="match status" value="1"/>
</dbReference>
<dbReference type="SUPFAM" id="SSF53756">
    <property type="entry name" value="UDP-Glycosyltransferase/glycogen phosphorylase"/>
    <property type="match status" value="1"/>
</dbReference>
<protein>
    <submittedName>
        <fullName evidence="4">Methyltransferase, FkbM family</fullName>
    </submittedName>
</protein>
<reference evidence="5" key="1">
    <citation type="submission" date="2016-06" db="EMBL/GenBank/DDBJ databases">
        <title>Complete genome sequence of Actinoalloteichus fjordicus DSM 46855 (=ADI127-17), type strain of the new species Actinoalloteichus fjordicus.</title>
        <authorList>
            <person name="Ruckert C."/>
            <person name="Nouioui I."/>
            <person name="Willmese J."/>
            <person name="van Wezel G."/>
            <person name="Klenk H.-P."/>
            <person name="Kalinowski J."/>
            <person name="Zotchev S.B."/>
        </authorList>
    </citation>
    <scope>NUCLEOTIDE SEQUENCE [LARGE SCALE GENOMIC DNA]</scope>
    <source>
        <strain evidence="5">ADI127-7</strain>
    </source>
</reference>
<dbReference type="Gene3D" id="3.40.50.2000">
    <property type="entry name" value="Glycogen Phosphorylase B"/>
    <property type="match status" value="1"/>
</dbReference>
<dbReference type="PANTHER" id="PTHR34203:SF15">
    <property type="entry name" value="SLL1173 PROTEIN"/>
    <property type="match status" value="1"/>
</dbReference>
<feature type="coiled-coil region" evidence="1">
    <location>
        <begin position="910"/>
        <end position="1004"/>
    </location>
</feature>
<dbReference type="KEGG" id="acad:UA74_25150"/>
<organism evidence="4 5">
    <name type="scientific">Actinoalloteichus fjordicus</name>
    <dbReference type="NCBI Taxonomy" id="1612552"/>
    <lineage>
        <taxon>Bacteria</taxon>
        <taxon>Bacillati</taxon>
        <taxon>Actinomycetota</taxon>
        <taxon>Actinomycetes</taxon>
        <taxon>Pseudonocardiales</taxon>
        <taxon>Pseudonocardiaceae</taxon>
        <taxon>Actinoalloteichus</taxon>
    </lineage>
</organism>
<evidence type="ECO:0000256" key="1">
    <source>
        <dbReference type="SAM" id="Coils"/>
    </source>
</evidence>
<name>A0AAC9LG20_9PSEU</name>
<dbReference type="Proteomes" id="UP000185511">
    <property type="component" value="Chromosome"/>
</dbReference>
<gene>
    <name evidence="4" type="ORF">UA74_25150</name>
</gene>
<dbReference type="Gene3D" id="3.40.50.150">
    <property type="entry name" value="Vaccinia Virus protein VP39"/>
    <property type="match status" value="1"/>
</dbReference>
<dbReference type="GO" id="GO:0008168">
    <property type="term" value="F:methyltransferase activity"/>
    <property type="evidence" value="ECO:0007669"/>
    <property type="project" value="UniProtKB-KW"/>
</dbReference>
<dbReference type="EMBL" id="CP016076">
    <property type="protein sequence ID" value="APU17041.1"/>
    <property type="molecule type" value="Genomic_DNA"/>
</dbReference>
<keyword evidence="4" id="KW-0808">Transferase</keyword>
<dbReference type="InterPro" id="IPR029063">
    <property type="entry name" value="SAM-dependent_MTases_sf"/>
</dbReference>
<accession>A0AAC9LG20</accession>
<evidence type="ECO:0000259" key="3">
    <source>
        <dbReference type="Pfam" id="PF05050"/>
    </source>
</evidence>
<dbReference type="InterPro" id="IPR052514">
    <property type="entry name" value="SAM-dependent_MTase"/>
</dbReference>
<dbReference type="RefSeq" id="WP_083690909.1">
    <property type="nucleotide sequence ID" value="NZ_CP016076.1"/>
</dbReference>
<keyword evidence="1" id="KW-0175">Coiled coil</keyword>
<evidence type="ECO:0000313" key="4">
    <source>
        <dbReference type="EMBL" id="APU17041.1"/>
    </source>
</evidence>
<feature type="domain" description="Methyltransferase FkbM" evidence="3">
    <location>
        <begin position="1095"/>
        <end position="1279"/>
    </location>
</feature>
<evidence type="ECO:0000256" key="2">
    <source>
        <dbReference type="SAM" id="MobiDB-lite"/>
    </source>
</evidence>
<dbReference type="GO" id="GO:0032259">
    <property type="term" value="P:methylation"/>
    <property type="evidence" value="ECO:0007669"/>
    <property type="project" value="UniProtKB-KW"/>
</dbReference>
<dbReference type="SUPFAM" id="SSF53335">
    <property type="entry name" value="S-adenosyl-L-methionine-dependent methyltransferases"/>
    <property type="match status" value="1"/>
</dbReference>
<dbReference type="PANTHER" id="PTHR34203">
    <property type="entry name" value="METHYLTRANSFERASE, FKBM FAMILY PROTEIN"/>
    <property type="match status" value="1"/>
</dbReference>
<dbReference type="InterPro" id="IPR006342">
    <property type="entry name" value="FkbM_mtfrase"/>
</dbReference>
<evidence type="ECO:0000313" key="5">
    <source>
        <dbReference type="Proteomes" id="UP000185511"/>
    </source>
</evidence>
<keyword evidence="5" id="KW-1185">Reference proteome</keyword>
<proteinExistence type="predicted"/>
<keyword evidence="4" id="KW-0489">Methyltransferase</keyword>
<feature type="region of interest" description="Disordered" evidence="2">
    <location>
        <begin position="1"/>
        <end position="70"/>
    </location>
</feature>
<dbReference type="NCBIfam" id="TIGR01444">
    <property type="entry name" value="fkbM_fam"/>
    <property type="match status" value="1"/>
</dbReference>
<sequence length="1317" mass="141305">MTDVPADGERIANLAAPDQPAVSDLAAEPDAGPPEDDLEARWPEETPELDGAASDLPGAGLPGVAEPRAERSDVVRNADDDGPTAWAITVCSIVLAGEAAAATVLRRSLRAQHPDTRFILLTVDEPRRDGAGADGGADRDGEVLRPVDIGVSDAELNRLATACTGEELRAALRPRLLVHLLRLGYPVLYLDPWVYVVGSLLDRVVPAVHERPLVLAPRVLEPLPRDGLRPAAEELAVGGTFDTGLVAVAPGAERFLHSWAQQVRMAPDGTGFLDGAPALVDHRVLRDAGVGLSSWNAAQRELWRDEDGLLMIADGTPLRTVHFDGFDPQRPWLLSTRVSDRPRVLLSEHPELAGLCAAYLKELAKAGEPGARPQSPRFDVLPDGVALPVELRREFHDGWMAAERTGAPPPPPAFAVTDDDGVPQAQAFLGWAADPADAMQRRAGGNRWVAAVWRGDEALRGEFPDPFGVDAEGFRAWCAGPGLAAGRVHPETVPSVPEYAGVELLDQLGVSVLGDHPVADLLRSAVEQSGLPTATEPSYPVVLDCTGHALTMPERHLVQVCVNGVAVSPQAAELWVLSETTRSRMQRAGRPVRVVSLPVPDPGLLDLPARKAARARLGLDDGMVFAASIDHADERRDNALGLVGTFLAAFPDRADVRLVLLVAGAREHQESAERLRLATAADRRVTLLDSTRVTEHELIDAADCIVSLHRDAELVTGGDDIALRLLTAVARGVPVLTSDHGSTADLLGGDLAALVPCFEGRSEPDMRSAAELLRRFADAPDAVAGLGSAARDHLLAARDVHWAAQQVRGMVEVAYRSWRQSRAQQRAVDDDPLKPLVAARHALHRAPEVDTQGSRMLAPALQRAMLKALSHYDGHLREVMRSLIDGVERTAGELLRRQDEIASGVEPVELEALRAEIARIDRQRGQLAEHLVGTDDAVVRARSDLAGHQQRLRAVEEAATTESSTRHRQVDLVAERLDRLTAALDKTLDRIDSLESRVADALRERDGDLASRLHDVERTARTADALRRVVVREHERQVGVPDGPPSSLVLSDAGLIRLPAEDGVMLPWLSTHGVWEPEFSTLIDALLEPDGVFVDIGAHVGYQTVRVLSRLGPRGAVVAVEPCEKTAALLRRNVAVNVSPTAAARLTVVSAAAWDEPGRLTAEPAPGGGLRLNPQPAVDLFSDSAPADAEAGETVEPQYVDAVRLDRHLDGLAELRGLRLSVVRVDTPGCTQRALGGLVRLLRRDRPHVVCTFSPTATRRDGAEPAAVLREFQSWGYELALADSGDPVSAADVVHSAPAGGARLWLRPGVGTADQAE</sequence>